<evidence type="ECO:0000313" key="1">
    <source>
        <dbReference type="EMBL" id="AFM03415.1"/>
    </source>
</evidence>
<accession>I4AHI0</accession>
<protein>
    <recommendedName>
        <fullName evidence="3">Methyltransferase family protein</fullName>
    </recommendedName>
</protein>
<dbReference type="eggNOG" id="COG2227">
    <property type="taxonomic scope" value="Bacteria"/>
</dbReference>
<keyword evidence="2" id="KW-1185">Reference proteome</keyword>
<dbReference type="Pfam" id="PF13489">
    <property type="entry name" value="Methyltransf_23"/>
    <property type="match status" value="1"/>
</dbReference>
<organism evidence="1 2">
    <name type="scientific">Bernardetia litoralis (strain ATCC 23117 / DSM 6794 / NBRC 15988 / NCIMB 1366 / Fx l1 / Sio-4)</name>
    <name type="common">Flexibacter litoralis</name>
    <dbReference type="NCBI Taxonomy" id="880071"/>
    <lineage>
        <taxon>Bacteria</taxon>
        <taxon>Pseudomonadati</taxon>
        <taxon>Bacteroidota</taxon>
        <taxon>Cytophagia</taxon>
        <taxon>Cytophagales</taxon>
        <taxon>Bernardetiaceae</taxon>
        <taxon>Bernardetia</taxon>
    </lineage>
</organism>
<dbReference type="SUPFAM" id="SSF53335">
    <property type="entry name" value="S-adenosyl-L-methionine-dependent methyltransferases"/>
    <property type="match status" value="1"/>
</dbReference>
<reference evidence="2" key="1">
    <citation type="submission" date="2012-06" db="EMBL/GenBank/DDBJ databases">
        <title>The complete genome of Flexibacter litoralis DSM 6794.</title>
        <authorList>
            <person name="Lucas S."/>
            <person name="Copeland A."/>
            <person name="Lapidus A."/>
            <person name="Glavina del Rio T."/>
            <person name="Dalin E."/>
            <person name="Tice H."/>
            <person name="Bruce D."/>
            <person name="Goodwin L."/>
            <person name="Pitluck S."/>
            <person name="Peters L."/>
            <person name="Ovchinnikova G."/>
            <person name="Lu M."/>
            <person name="Kyrpides N."/>
            <person name="Mavromatis K."/>
            <person name="Ivanova N."/>
            <person name="Brettin T."/>
            <person name="Detter J.C."/>
            <person name="Han C."/>
            <person name="Larimer F."/>
            <person name="Land M."/>
            <person name="Hauser L."/>
            <person name="Markowitz V."/>
            <person name="Cheng J.-F."/>
            <person name="Hugenholtz P."/>
            <person name="Woyke T."/>
            <person name="Wu D."/>
            <person name="Spring S."/>
            <person name="Lang E."/>
            <person name="Kopitz M."/>
            <person name="Brambilla E."/>
            <person name="Klenk H.-P."/>
            <person name="Eisen J.A."/>
        </authorList>
    </citation>
    <scope>NUCLEOTIDE SEQUENCE [LARGE SCALE GENOMIC DNA]</scope>
    <source>
        <strain evidence="2">ATCC 23117 / DSM 6794 / NBRC 15988 / NCIMB 1366 / Sio-4</strain>
    </source>
</reference>
<evidence type="ECO:0000313" key="2">
    <source>
        <dbReference type="Proteomes" id="UP000006054"/>
    </source>
</evidence>
<dbReference type="PATRIC" id="fig|880071.3.peg.940"/>
<dbReference type="KEGG" id="fli:Fleli_0963"/>
<name>I4AHI0_BERLS</name>
<dbReference type="HOGENOM" id="CLU_063353_0_0_10"/>
<dbReference type="InterPro" id="IPR029063">
    <property type="entry name" value="SAM-dependent_MTases_sf"/>
</dbReference>
<proteinExistence type="predicted"/>
<sequence>MLEREMIFNFLFFPVKMNCTLCETVLKNKTADFYFICDTCGAYLKDQKFYLDNLQEIGIYEKHKNDVNDIRYQNFTSPITNSILSTFNSNHLGLDYGCGTAPVITKLLEDKDYQVELYDPYFYPNENYLNYKYDYIFSCEVFEHFYHPKQEIEKLLAILNPKGSLLIMTLIYDFEVDFKDWYYRKDPTHVFIYTKKTVQFIAKKYNLKFEIQNNRLIVFEK</sequence>
<gene>
    <name evidence="1" type="ordered locus">Fleli_0963</name>
</gene>
<dbReference type="Proteomes" id="UP000006054">
    <property type="component" value="Chromosome"/>
</dbReference>
<evidence type="ECO:0008006" key="3">
    <source>
        <dbReference type="Google" id="ProtNLM"/>
    </source>
</evidence>
<dbReference type="Gene3D" id="3.40.50.150">
    <property type="entry name" value="Vaccinia Virus protein VP39"/>
    <property type="match status" value="1"/>
</dbReference>
<dbReference type="EMBL" id="CP003345">
    <property type="protein sequence ID" value="AFM03415.1"/>
    <property type="molecule type" value="Genomic_DNA"/>
</dbReference>
<dbReference type="AlphaFoldDB" id="I4AHI0"/>